<keyword evidence="4" id="KW-1185">Reference proteome</keyword>
<dbReference type="OrthoDB" id="2020802at2759"/>
<reference evidence="3 4" key="1">
    <citation type="submission" date="2020-08" db="EMBL/GenBank/DDBJ databases">
        <title>Plant Genome Project.</title>
        <authorList>
            <person name="Zhang R.-G."/>
        </authorList>
    </citation>
    <scope>NUCLEOTIDE SEQUENCE [LARGE SCALE GENOMIC DNA]</scope>
    <source>
        <tissue evidence="3">Rhizome</tissue>
    </source>
</reference>
<dbReference type="AlphaFoldDB" id="A0A8J5FSE7"/>
<dbReference type="InterPro" id="IPR003340">
    <property type="entry name" value="B3_DNA-bd"/>
</dbReference>
<proteinExistence type="predicted"/>
<dbReference type="InterPro" id="IPR044800">
    <property type="entry name" value="LEC2-like"/>
</dbReference>
<feature type="domain" description="TF-B3" evidence="2">
    <location>
        <begin position="65"/>
        <end position="169"/>
    </location>
</feature>
<evidence type="ECO:0000313" key="3">
    <source>
        <dbReference type="EMBL" id="KAG6489995.1"/>
    </source>
</evidence>
<dbReference type="PANTHER" id="PTHR31140">
    <property type="entry name" value="B3 DOMAIN-CONTAINING TRANSCRIPTION FACTOR ABI3"/>
    <property type="match status" value="1"/>
</dbReference>
<accession>A0A8J5FSE7</accession>
<feature type="compositionally biased region" description="Polar residues" evidence="1">
    <location>
        <begin position="11"/>
        <end position="21"/>
    </location>
</feature>
<dbReference type="SMART" id="SM01019">
    <property type="entry name" value="B3"/>
    <property type="match status" value="1"/>
</dbReference>
<dbReference type="Pfam" id="PF02362">
    <property type="entry name" value="B3"/>
    <property type="match status" value="1"/>
</dbReference>
<dbReference type="Proteomes" id="UP000734854">
    <property type="component" value="Unassembled WGS sequence"/>
</dbReference>
<dbReference type="GO" id="GO:0003677">
    <property type="term" value="F:DNA binding"/>
    <property type="evidence" value="ECO:0007669"/>
    <property type="project" value="InterPro"/>
</dbReference>
<comment type="caution">
    <text evidence="3">The sequence shown here is derived from an EMBL/GenBank/DDBJ whole genome shotgun (WGS) entry which is preliminary data.</text>
</comment>
<protein>
    <recommendedName>
        <fullName evidence="2">TF-B3 domain-containing protein</fullName>
    </recommendedName>
</protein>
<dbReference type="PANTHER" id="PTHR31140:SF58">
    <property type="entry name" value="DNA-BINDING PROTEIN RAV1"/>
    <property type="match status" value="1"/>
</dbReference>
<feature type="region of interest" description="Disordered" evidence="1">
    <location>
        <begin position="1"/>
        <end position="21"/>
    </location>
</feature>
<dbReference type="CDD" id="cd10017">
    <property type="entry name" value="B3_DNA"/>
    <property type="match status" value="1"/>
</dbReference>
<evidence type="ECO:0000259" key="2">
    <source>
        <dbReference type="PROSITE" id="PS50863"/>
    </source>
</evidence>
<gene>
    <name evidence="3" type="ORF">ZIOFF_051277</name>
</gene>
<evidence type="ECO:0000256" key="1">
    <source>
        <dbReference type="SAM" id="MobiDB-lite"/>
    </source>
</evidence>
<name>A0A8J5FSE7_ZINOF</name>
<evidence type="ECO:0000313" key="4">
    <source>
        <dbReference type="Proteomes" id="UP000734854"/>
    </source>
</evidence>
<sequence>MAPKPREGAGSNCSRGSWPSTSAGVDGSACYGGSMTAPHKNAARPPATKACHGGLGDDVLVVEMFAKELTPSDVGKLNRLVIPKKHAMQHFSHAAPPTQEELSIEFVDRDGRWWTFRYCYWKSSQSFVFTKGWNRFVKEKRLRAKDTVTFYRCVDDRNGTYCLIDTIRHAENDRNEEDDKAPKGGLSFERRMKQQEYDDKDELTRYGDGEVVPMESKKKLRLFGEWIKIE</sequence>
<dbReference type="EMBL" id="JACMSC010000014">
    <property type="protein sequence ID" value="KAG6489995.1"/>
    <property type="molecule type" value="Genomic_DNA"/>
</dbReference>
<organism evidence="3 4">
    <name type="scientific">Zingiber officinale</name>
    <name type="common">Ginger</name>
    <name type="synonym">Amomum zingiber</name>
    <dbReference type="NCBI Taxonomy" id="94328"/>
    <lineage>
        <taxon>Eukaryota</taxon>
        <taxon>Viridiplantae</taxon>
        <taxon>Streptophyta</taxon>
        <taxon>Embryophyta</taxon>
        <taxon>Tracheophyta</taxon>
        <taxon>Spermatophyta</taxon>
        <taxon>Magnoliopsida</taxon>
        <taxon>Liliopsida</taxon>
        <taxon>Zingiberales</taxon>
        <taxon>Zingiberaceae</taxon>
        <taxon>Zingiber</taxon>
    </lineage>
</organism>
<dbReference type="GO" id="GO:0003700">
    <property type="term" value="F:DNA-binding transcription factor activity"/>
    <property type="evidence" value="ECO:0007669"/>
    <property type="project" value="InterPro"/>
</dbReference>
<dbReference type="PROSITE" id="PS50863">
    <property type="entry name" value="B3"/>
    <property type="match status" value="1"/>
</dbReference>